<dbReference type="EMBL" id="QJRO01000008">
    <property type="protein sequence ID" value="PYB81312.1"/>
    <property type="molecule type" value="Genomic_DNA"/>
</dbReference>
<evidence type="ECO:0000313" key="1">
    <source>
        <dbReference type="EMBL" id="PYB81312.1"/>
    </source>
</evidence>
<proteinExistence type="predicted"/>
<sequence length="206" mass="23107">MSMTPFQLRYCPARYLHQAHCPEPLRQVAQALPDWRRDSSINGWLLSALDLSEPFEIPERLGGLALYPQPAFERVLASVGGLLHGQAIVRLLDRAGQMRLRHALGDQGLRYCLEKWRLIIGPWPPGWQQALPSGVLEVELPVQGLAFWLQACGCTDPGFARRLALRLPGTEALPTWPMSDDQRALARTLCLKVAQDRSPECCHLLN</sequence>
<comment type="caution">
    <text evidence="1">The sequence shown here is derived from an EMBL/GenBank/DDBJ whole genome shotgun (WGS) entry which is preliminary data.</text>
</comment>
<accession>A0A2V4I443</accession>
<evidence type="ECO:0000313" key="2">
    <source>
        <dbReference type="Proteomes" id="UP000247620"/>
    </source>
</evidence>
<organism evidence="1 2">
    <name type="scientific">Pseudomonas soli</name>
    <dbReference type="NCBI Taxonomy" id="1306993"/>
    <lineage>
        <taxon>Bacteria</taxon>
        <taxon>Pseudomonadati</taxon>
        <taxon>Pseudomonadota</taxon>
        <taxon>Gammaproteobacteria</taxon>
        <taxon>Pseudomonadales</taxon>
        <taxon>Pseudomonadaceae</taxon>
        <taxon>Pseudomonas</taxon>
    </lineage>
</organism>
<dbReference type="Proteomes" id="UP000247620">
    <property type="component" value="Unassembled WGS sequence"/>
</dbReference>
<gene>
    <name evidence="1" type="ORF">DMX07_14405</name>
</gene>
<dbReference type="AlphaFoldDB" id="A0A2V4I443"/>
<dbReference type="Pfam" id="PF06578">
    <property type="entry name" value="YscK"/>
    <property type="match status" value="1"/>
</dbReference>
<name>A0A2V4I443_9PSED</name>
<dbReference type="InterPro" id="IPR009510">
    <property type="entry name" value="T3SS_K"/>
</dbReference>
<protein>
    <submittedName>
        <fullName evidence="1">Type III export protein PscK</fullName>
    </submittedName>
</protein>
<reference evidence="1 2" key="1">
    <citation type="submission" date="2018-06" db="EMBL/GenBank/DDBJ databases">
        <title>Pseudomonas diversity within urban Lake Michigan freshwaters.</title>
        <authorList>
            <person name="Batrich M."/>
            <person name="Hatzopoulos T."/>
            <person name="Putonti C."/>
        </authorList>
    </citation>
    <scope>NUCLEOTIDE SEQUENCE [LARGE SCALE GENOMIC DNA]</scope>
    <source>
        <strain evidence="1 2">LBp-160603</strain>
    </source>
</reference>